<dbReference type="Proteomes" id="UP000779508">
    <property type="component" value="Unassembled WGS sequence"/>
</dbReference>
<sequence>MRLSIFLPAYIVLIALIEKILKNKLDIRDPKGLFNHFNKLHKWLEVLLIAGIILSLFINALYTFILFILLFAFRALMEWKFDKDSKLYILNVLYSGEFLLLLIILLLFFERESYVI</sequence>
<dbReference type="RefSeq" id="WP_216418739.1">
    <property type="nucleotide sequence ID" value="NZ_JAHLQK010000006.1"/>
</dbReference>
<proteinExistence type="predicted"/>
<keyword evidence="3" id="KW-1185">Reference proteome</keyword>
<keyword evidence="1" id="KW-0472">Membrane</keyword>
<feature type="transmembrane region" description="Helical" evidence="1">
    <location>
        <begin position="88"/>
        <end position="109"/>
    </location>
</feature>
<name>A0ABS6G5I8_9FIRM</name>
<comment type="caution">
    <text evidence="2">The sequence shown here is derived from an EMBL/GenBank/DDBJ whole genome shotgun (WGS) entry which is preliminary data.</text>
</comment>
<organism evidence="2 3">
    <name type="scientific">Alkaliphilus flagellatus</name>
    <dbReference type="NCBI Taxonomy" id="2841507"/>
    <lineage>
        <taxon>Bacteria</taxon>
        <taxon>Bacillati</taxon>
        <taxon>Bacillota</taxon>
        <taxon>Clostridia</taxon>
        <taxon>Peptostreptococcales</taxon>
        <taxon>Natronincolaceae</taxon>
        <taxon>Alkaliphilus</taxon>
    </lineage>
</organism>
<evidence type="ECO:0000256" key="1">
    <source>
        <dbReference type="SAM" id="Phobius"/>
    </source>
</evidence>
<dbReference type="EMBL" id="JAHLQK010000006">
    <property type="protein sequence ID" value="MBU5677755.1"/>
    <property type="molecule type" value="Genomic_DNA"/>
</dbReference>
<keyword evidence="1" id="KW-1133">Transmembrane helix</keyword>
<gene>
    <name evidence="2" type="ORF">KQI88_15145</name>
</gene>
<feature type="transmembrane region" description="Helical" evidence="1">
    <location>
        <begin position="43"/>
        <end position="76"/>
    </location>
</feature>
<evidence type="ECO:0000313" key="3">
    <source>
        <dbReference type="Proteomes" id="UP000779508"/>
    </source>
</evidence>
<dbReference type="Pfam" id="PF13789">
    <property type="entry name" value="DUF4181"/>
    <property type="match status" value="1"/>
</dbReference>
<accession>A0ABS6G5I8</accession>
<protein>
    <submittedName>
        <fullName evidence="2">DUF4181 domain-containing protein</fullName>
    </submittedName>
</protein>
<dbReference type="InterPro" id="IPR025441">
    <property type="entry name" value="DUF4181"/>
</dbReference>
<keyword evidence="1" id="KW-0812">Transmembrane</keyword>
<reference evidence="2 3" key="1">
    <citation type="submission" date="2021-06" db="EMBL/GenBank/DDBJ databases">
        <authorList>
            <person name="Sun Q."/>
            <person name="Li D."/>
        </authorList>
    </citation>
    <scope>NUCLEOTIDE SEQUENCE [LARGE SCALE GENOMIC DNA]</scope>
    <source>
        <strain evidence="2 3">MSJ-5</strain>
    </source>
</reference>
<evidence type="ECO:0000313" key="2">
    <source>
        <dbReference type="EMBL" id="MBU5677755.1"/>
    </source>
</evidence>